<evidence type="ECO:0000313" key="1">
    <source>
        <dbReference type="EMBL" id="GMR52503.1"/>
    </source>
</evidence>
<sequence>IELKGDRVNANGVLPPSSLHSILKRRRQTPSVLVTSFDEQYSNLRFHSVYDRLTGGKEEEEKVKKSLAAVARGVVALMADHVGIDEATQQKMEIDQRWLDMLSSCFIATTKIPECQYLKDLFNNPEHVLDRSTFISAERQSLVRKVVAALLILATGEHESTTNVRDKESCKHVNEKQSLYEYVWQLDPWANSSAFCYRTSIRASIADSPAFMPDANGVVDIPGSNYSTWVEARTQIYASYTLFLVESSPADWTVLGVGLLTV</sequence>
<feature type="non-terminal residue" evidence="1">
    <location>
        <position position="1"/>
    </location>
</feature>
<feature type="non-terminal residue" evidence="1">
    <location>
        <position position="262"/>
    </location>
</feature>
<comment type="caution">
    <text evidence="1">The sequence shown here is derived from an EMBL/GenBank/DDBJ whole genome shotgun (WGS) entry which is preliminary data.</text>
</comment>
<dbReference type="Pfam" id="PF05450">
    <property type="entry name" value="Nicastrin"/>
    <property type="match status" value="1"/>
</dbReference>
<dbReference type="InterPro" id="IPR008710">
    <property type="entry name" value="Nicastrin"/>
</dbReference>
<organism evidence="1 2">
    <name type="scientific">Pristionchus mayeri</name>
    <dbReference type="NCBI Taxonomy" id="1317129"/>
    <lineage>
        <taxon>Eukaryota</taxon>
        <taxon>Metazoa</taxon>
        <taxon>Ecdysozoa</taxon>
        <taxon>Nematoda</taxon>
        <taxon>Chromadorea</taxon>
        <taxon>Rhabditida</taxon>
        <taxon>Rhabditina</taxon>
        <taxon>Diplogasteromorpha</taxon>
        <taxon>Diplogasteroidea</taxon>
        <taxon>Neodiplogasteridae</taxon>
        <taxon>Pristionchus</taxon>
    </lineage>
</organism>
<dbReference type="PANTHER" id="PTHR21092:SF0">
    <property type="entry name" value="NICASTRIN"/>
    <property type="match status" value="1"/>
</dbReference>
<gene>
    <name evidence="1" type="ORF">PMAYCL1PPCAC_22698</name>
</gene>
<dbReference type="GO" id="GO:0016485">
    <property type="term" value="P:protein processing"/>
    <property type="evidence" value="ECO:0007669"/>
    <property type="project" value="InterPro"/>
</dbReference>
<dbReference type="PANTHER" id="PTHR21092">
    <property type="entry name" value="NICASTRIN"/>
    <property type="match status" value="1"/>
</dbReference>
<protein>
    <submittedName>
        <fullName evidence="1">Uncharacterized protein</fullName>
    </submittedName>
</protein>
<dbReference type="AlphaFoldDB" id="A0AAN5CX05"/>
<reference evidence="2" key="1">
    <citation type="submission" date="2022-10" db="EMBL/GenBank/DDBJ databases">
        <title>Genome assembly of Pristionchus species.</title>
        <authorList>
            <person name="Yoshida K."/>
            <person name="Sommer R.J."/>
        </authorList>
    </citation>
    <scope>NUCLEOTIDE SEQUENCE [LARGE SCALE GENOMIC DNA]</scope>
    <source>
        <strain evidence="2">RS5460</strain>
    </source>
</reference>
<dbReference type="EMBL" id="BTRK01000005">
    <property type="protein sequence ID" value="GMR52503.1"/>
    <property type="molecule type" value="Genomic_DNA"/>
</dbReference>
<proteinExistence type="predicted"/>
<name>A0AAN5CX05_9BILA</name>
<dbReference type="GO" id="GO:0005886">
    <property type="term" value="C:plasma membrane"/>
    <property type="evidence" value="ECO:0007669"/>
    <property type="project" value="TreeGrafter"/>
</dbReference>
<evidence type="ECO:0000313" key="2">
    <source>
        <dbReference type="Proteomes" id="UP001328107"/>
    </source>
</evidence>
<accession>A0AAN5CX05</accession>
<dbReference type="Proteomes" id="UP001328107">
    <property type="component" value="Unassembled WGS sequence"/>
</dbReference>
<keyword evidence="2" id="KW-1185">Reference proteome</keyword>
<dbReference type="GO" id="GO:0007220">
    <property type="term" value="P:Notch receptor processing"/>
    <property type="evidence" value="ECO:0007669"/>
    <property type="project" value="TreeGrafter"/>
</dbReference>